<dbReference type="InterPro" id="IPR008567">
    <property type="entry name" value="BKACE"/>
</dbReference>
<evidence type="ECO:0000313" key="4">
    <source>
        <dbReference type="Proteomes" id="UP000319094"/>
    </source>
</evidence>
<dbReference type="PANTHER" id="PTHR23088:SF27">
    <property type="entry name" value="DEAMINATED GLUTATHIONE AMIDASE"/>
    <property type="match status" value="1"/>
</dbReference>
<keyword evidence="3" id="KW-0378">Hydrolase</keyword>
<dbReference type="AlphaFoldDB" id="A0A542YA85"/>
<evidence type="ECO:0000313" key="3">
    <source>
        <dbReference type="EMBL" id="TQL44874.1"/>
    </source>
</evidence>
<feature type="domain" description="CN hydrolase" evidence="2">
    <location>
        <begin position="1"/>
        <end position="240"/>
    </location>
</feature>
<sequence length="513" mass="54796">MKIAAAQFAPTADLHENLAQIEALAHEAASAGNRLLVLPEEAMVQTGLIEGSLAAFAADHWDAFRDGLRRIAKEHGIALTASGVEPSGLSRPFNTILAVDTDGTVRGSYRKLHLYDAFAYQESNRIQPGEDLPPVVELGGTRVGLVNCYDLRFPELTRSLVDRGAELIAVSAAWMAGRGKEDHWSTLLRARAIESTTWLAASGNSADDCIAASVVIDPLGVVVAAAGDTDTAWCSADATTSRTAQVRRTLPALANRRIALDYSVKPKLFIKAAVNGGREITETPLVPISVQEIAAEAAASVRAGANVVHAHARTPDGGQTIDPEHIAAMVRAVREQDPAIVVGTTTGLWTCAGHDDRMNKIRSWETEWLPDFASVAFCEEGAAEAAQAVVDRGMILESAVWSMDDIPALLASPTLHLNVRVLIEPLAEDPDQAVRDCREMAAALRAGGVTAPLLYHGLEGTTWPVVRAAIEDGVEVRVGIEDVVSDERGEIASNSVQVAEAFRIYDEVHATNH</sequence>
<accession>A0A542YA85</accession>
<dbReference type="Gene3D" id="3.20.20.70">
    <property type="entry name" value="Aldolase class I"/>
    <property type="match status" value="1"/>
</dbReference>
<dbReference type="Pfam" id="PF05853">
    <property type="entry name" value="BKACE"/>
    <property type="match status" value="1"/>
</dbReference>
<dbReference type="InterPro" id="IPR003010">
    <property type="entry name" value="C-N_Hydrolase"/>
</dbReference>
<dbReference type="SUPFAM" id="SSF56317">
    <property type="entry name" value="Carbon-nitrogen hydrolase"/>
    <property type="match status" value="1"/>
</dbReference>
<dbReference type="PANTHER" id="PTHR23088">
    <property type="entry name" value="NITRILASE-RELATED"/>
    <property type="match status" value="1"/>
</dbReference>
<dbReference type="InterPro" id="IPR036526">
    <property type="entry name" value="C-N_Hydrolase_sf"/>
</dbReference>
<reference evidence="3 4" key="1">
    <citation type="submission" date="2019-06" db="EMBL/GenBank/DDBJ databases">
        <title>Sequencing the genomes of 1000 actinobacteria strains.</title>
        <authorList>
            <person name="Klenk H.-P."/>
        </authorList>
    </citation>
    <scope>NUCLEOTIDE SEQUENCE [LARGE SCALE GENOMIC DNA]</scope>
    <source>
        <strain evidence="3 4">DSM 8803</strain>
    </source>
</reference>
<dbReference type="Proteomes" id="UP000319094">
    <property type="component" value="Unassembled WGS sequence"/>
</dbReference>
<dbReference type="GO" id="GO:0016787">
    <property type="term" value="F:hydrolase activity"/>
    <property type="evidence" value="ECO:0007669"/>
    <property type="project" value="UniProtKB-KW"/>
</dbReference>
<name>A0A542YA85_9MICO</name>
<dbReference type="Pfam" id="PF00795">
    <property type="entry name" value="CN_hydrolase"/>
    <property type="match status" value="1"/>
</dbReference>
<organism evidence="3 4">
    <name type="scientific">Leucobacter komagatae</name>
    <dbReference type="NCBI Taxonomy" id="55969"/>
    <lineage>
        <taxon>Bacteria</taxon>
        <taxon>Bacillati</taxon>
        <taxon>Actinomycetota</taxon>
        <taxon>Actinomycetes</taxon>
        <taxon>Micrococcales</taxon>
        <taxon>Microbacteriaceae</taxon>
        <taxon>Leucobacter</taxon>
    </lineage>
</organism>
<dbReference type="GO" id="GO:0043720">
    <property type="term" value="F:3-keto-5-aminohexanoate cleavage activity"/>
    <property type="evidence" value="ECO:0007669"/>
    <property type="project" value="InterPro"/>
</dbReference>
<dbReference type="Gene3D" id="3.60.110.10">
    <property type="entry name" value="Carbon-nitrogen hydrolase"/>
    <property type="match status" value="1"/>
</dbReference>
<dbReference type="PROSITE" id="PS50263">
    <property type="entry name" value="CN_HYDROLASE"/>
    <property type="match status" value="1"/>
</dbReference>
<proteinExistence type="inferred from homology"/>
<evidence type="ECO:0000259" key="2">
    <source>
        <dbReference type="PROSITE" id="PS50263"/>
    </source>
</evidence>
<comment type="caution">
    <text evidence="3">The sequence shown here is derived from an EMBL/GenBank/DDBJ whole genome shotgun (WGS) entry which is preliminary data.</text>
</comment>
<comment type="similarity">
    <text evidence="1">Belongs to the carbon-nitrogen hydrolase superfamily. NIT1/NIT2 family.</text>
</comment>
<protein>
    <submittedName>
        <fullName evidence="3">Putative amidohydrolase</fullName>
    </submittedName>
</protein>
<evidence type="ECO:0000256" key="1">
    <source>
        <dbReference type="ARBA" id="ARBA00010613"/>
    </source>
</evidence>
<dbReference type="InterPro" id="IPR013785">
    <property type="entry name" value="Aldolase_TIM"/>
</dbReference>
<dbReference type="CDD" id="cd07581">
    <property type="entry name" value="nitrilase_3"/>
    <property type="match status" value="1"/>
</dbReference>
<gene>
    <name evidence="3" type="ORF">FB468_2945</name>
</gene>
<dbReference type="RefSeq" id="WP_246055912.1">
    <property type="nucleotide sequence ID" value="NZ_BAAAUY010000018.1"/>
</dbReference>
<keyword evidence="4" id="KW-1185">Reference proteome</keyword>
<dbReference type="EMBL" id="VFON01000001">
    <property type="protein sequence ID" value="TQL44874.1"/>
    <property type="molecule type" value="Genomic_DNA"/>
</dbReference>